<organism evidence="1 2">
    <name type="scientific">Mycoplasmopsis bovigenitalium 51080</name>
    <dbReference type="NCBI Taxonomy" id="1188235"/>
    <lineage>
        <taxon>Bacteria</taxon>
        <taxon>Bacillati</taxon>
        <taxon>Mycoplasmatota</taxon>
        <taxon>Mycoplasmoidales</taxon>
        <taxon>Metamycoplasmataceae</taxon>
        <taxon>Mycoplasmopsis</taxon>
    </lineage>
</organism>
<accession>N9VCC6</accession>
<gene>
    <name evidence="1" type="ORF">MBVG_5340</name>
</gene>
<name>N9VCC6_9BACT</name>
<dbReference type="Proteomes" id="UP000013220">
    <property type="component" value="Unassembled WGS sequence"/>
</dbReference>
<keyword evidence="2" id="KW-1185">Reference proteome</keyword>
<reference evidence="1 2" key="1">
    <citation type="journal article" date="2013" name="Genome Announc.">
        <title>Draft Genome Sequences of Mycoplasma alkalescens, Mycoplasma arginini, and Mycoplasma bovigenitalium, Three Species with Equivocal Pathogenic Status for Cattle.</title>
        <authorList>
            <person name="Manso-Silvan L."/>
            <person name="Tardy F."/>
            <person name="Baranowski E."/>
            <person name="Barre A."/>
            <person name="Blanchard A."/>
            <person name="Breton M."/>
            <person name="Couture C."/>
            <person name="Citti C."/>
            <person name="Dordet-Frisoni E."/>
            <person name="Dupuy V."/>
            <person name="Gaurivaud P."/>
            <person name="Jacob D."/>
            <person name="Lemaitre C."/>
            <person name="Nikolski M."/>
            <person name="Nouvel L.X."/>
            <person name="Poumarat F."/>
            <person name="Thebault P."/>
            <person name="Theil S."/>
            <person name="Thiaucourt F."/>
            <person name="Sirand-Pugnet P."/>
        </authorList>
    </citation>
    <scope>NUCLEOTIDE SEQUENCE [LARGE SCALE GENOMIC DNA]</scope>
    <source>
        <strain evidence="1 2">51080</strain>
    </source>
</reference>
<evidence type="ECO:0000313" key="1">
    <source>
        <dbReference type="EMBL" id="ENY69071.1"/>
    </source>
</evidence>
<protein>
    <submittedName>
        <fullName evidence="1">Uncharacterized protein</fullName>
    </submittedName>
</protein>
<sequence length="393" mass="47134">MKPVAKFIFPTILLPLLPISCTQNKTNQYTKNTFLENALKEKFNIEFNSAKHPDFTQLLIQNLLFNNINLSVENYVRDYFINTVKNTSKVDLDYLSFLYTINNPRIDLHFFEDKYYDQHNSYYPENYFKSQKNNLFRITANSKNQEQITNPIKAVSVHEKAKLYYSPYYWRKKHPYNQKIITREYFPPTDHFHRYLEHINNNFPNSYSELLIQYLNPFSTWKIPNKPKNDPKQIRTPKFDEQSFKESRYPYKVKNIHIGDGTKYKQLNLEITDVFNEFTEYQLYVNKSEFGFENRVGYELKIVKNIKPMTYDKFIEMLANNRVENATTKKFSFNLGYSITNMYPNHKKWFYVYATDARLLHAIDDFNIINIGKLIEQHNKQTNSNEDIIVFTS</sequence>
<proteinExistence type="predicted"/>
<comment type="caution">
    <text evidence="1">The sequence shown here is derived from an EMBL/GenBank/DDBJ whole genome shotgun (WGS) entry which is preliminary data.</text>
</comment>
<dbReference type="AlphaFoldDB" id="N9VCC6"/>
<dbReference type="EMBL" id="AORH01000031">
    <property type="protein sequence ID" value="ENY69071.1"/>
    <property type="molecule type" value="Genomic_DNA"/>
</dbReference>
<dbReference type="PATRIC" id="fig|1188235.3.peg.551"/>
<dbReference type="STRING" id="1188235.MBVG_5340"/>
<evidence type="ECO:0000313" key="2">
    <source>
        <dbReference type="Proteomes" id="UP000013220"/>
    </source>
</evidence>
<dbReference type="RefSeq" id="WP_004421180.1">
    <property type="nucleotide sequence ID" value="NZ_AORH01000031.1"/>
</dbReference>